<organism evidence="3 4">
    <name type="scientific">Laccaria amethystina LaAM-08-1</name>
    <dbReference type="NCBI Taxonomy" id="1095629"/>
    <lineage>
        <taxon>Eukaryota</taxon>
        <taxon>Fungi</taxon>
        <taxon>Dikarya</taxon>
        <taxon>Basidiomycota</taxon>
        <taxon>Agaricomycotina</taxon>
        <taxon>Agaricomycetes</taxon>
        <taxon>Agaricomycetidae</taxon>
        <taxon>Agaricales</taxon>
        <taxon>Agaricineae</taxon>
        <taxon>Hydnangiaceae</taxon>
        <taxon>Laccaria</taxon>
    </lineage>
</organism>
<evidence type="ECO:0000313" key="3">
    <source>
        <dbReference type="EMBL" id="KIK09742.1"/>
    </source>
</evidence>
<protein>
    <submittedName>
        <fullName evidence="3">Uncharacterized protein</fullName>
    </submittedName>
</protein>
<evidence type="ECO:0000256" key="2">
    <source>
        <dbReference type="SAM" id="MobiDB-lite"/>
    </source>
</evidence>
<sequence length="445" mass="50337">MPTDETRPSYGGDGKPTKISSSKDGRGESEPIPEIKPGARYLYYRIYTKDGPLESNHPIYSNDRFISRIASTLVRPPQTAASLTRYLCKIEGLEHRKGALYQSLSDNTALDDSTRLLFRGTPGPGTSDVDPVALIVDTRVAEKRTQASNSTESQELLEWDYEQRYVYYRVYDDDGGAVSKMSFGENNPSLGRINTLSVPPPHTVSSLKNRIVKSEDLSGHNVQLFEDESSESAMNDSDALTLFSNTFPGFIEDWPIAITYESGTKNGSADNKDPNEIQARELREALAQIKKEFEEANLTHVRELEEATRKHVRELEANRKHVCELEETNRTRARELAEVREELKKAKETHERKINERLSTIHQPQAQLNVPSAFTKKLKATKNWGGGSDRTRWHSIEIGEILYTDGISRKEKYHRRSEVLEWKCYLAANSSGTLGFVDQDDVVFC</sequence>
<evidence type="ECO:0000256" key="1">
    <source>
        <dbReference type="SAM" id="Coils"/>
    </source>
</evidence>
<name>A0A0C9YH90_9AGAR</name>
<dbReference type="HOGENOM" id="CLU_033651_4_0_1"/>
<keyword evidence="1" id="KW-0175">Coiled coil</keyword>
<reference evidence="4" key="2">
    <citation type="submission" date="2015-01" db="EMBL/GenBank/DDBJ databases">
        <title>Evolutionary Origins and Diversification of the Mycorrhizal Mutualists.</title>
        <authorList>
            <consortium name="DOE Joint Genome Institute"/>
            <consortium name="Mycorrhizal Genomics Consortium"/>
            <person name="Kohler A."/>
            <person name="Kuo A."/>
            <person name="Nagy L.G."/>
            <person name="Floudas D."/>
            <person name="Copeland A."/>
            <person name="Barry K.W."/>
            <person name="Cichocki N."/>
            <person name="Veneault-Fourrey C."/>
            <person name="LaButti K."/>
            <person name="Lindquist E.A."/>
            <person name="Lipzen A."/>
            <person name="Lundell T."/>
            <person name="Morin E."/>
            <person name="Murat C."/>
            <person name="Riley R."/>
            <person name="Ohm R."/>
            <person name="Sun H."/>
            <person name="Tunlid A."/>
            <person name="Henrissat B."/>
            <person name="Grigoriev I.V."/>
            <person name="Hibbett D.S."/>
            <person name="Martin F."/>
        </authorList>
    </citation>
    <scope>NUCLEOTIDE SEQUENCE [LARGE SCALE GENOMIC DNA]</scope>
    <source>
        <strain evidence="4">LaAM-08-1</strain>
    </source>
</reference>
<dbReference type="Proteomes" id="UP000054477">
    <property type="component" value="Unassembled WGS sequence"/>
</dbReference>
<reference evidence="3 4" key="1">
    <citation type="submission" date="2014-04" db="EMBL/GenBank/DDBJ databases">
        <authorList>
            <consortium name="DOE Joint Genome Institute"/>
            <person name="Kuo A."/>
            <person name="Kohler A."/>
            <person name="Nagy L.G."/>
            <person name="Floudas D."/>
            <person name="Copeland A."/>
            <person name="Barry K.W."/>
            <person name="Cichocki N."/>
            <person name="Veneault-Fourrey C."/>
            <person name="LaButti K."/>
            <person name="Lindquist E.A."/>
            <person name="Lipzen A."/>
            <person name="Lundell T."/>
            <person name="Morin E."/>
            <person name="Murat C."/>
            <person name="Sun H."/>
            <person name="Tunlid A."/>
            <person name="Henrissat B."/>
            <person name="Grigoriev I.V."/>
            <person name="Hibbett D.S."/>
            <person name="Martin F."/>
            <person name="Nordberg H.P."/>
            <person name="Cantor M.N."/>
            <person name="Hua S.X."/>
        </authorList>
    </citation>
    <scope>NUCLEOTIDE SEQUENCE [LARGE SCALE GENOMIC DNA]</scope>
    <source>
        <strain evidence="3 4">LaAM-08-1</strain>
    </source>
</reference>
<dbReference type="AlphaFoldDB" id="A0A0C9YH90"/>
<keyword evidence="4" id="KW-1185">Reference proteome</keyword>
<feature type="coiled-coil region" evidence="1">
    <location>
        <begin position="279"/>
        <end position="356"/>
    </location>
</feature>
<dbReference type="EMBL" id="KN838537">
    <property type="protein sequence ID" value="KIK09742.1"/>
    <property type="molecule type" value="Genomic_DNA"/>
</dbReference>
<gene>
    <name evidence="3" type="ORF">K443DRAFT_671064</name>
</gene>
<proteinExistence type="predicted"/>
<feature type="region of interest" description="Disordered" evidence="2">
    <location>
        <begin position="1"/>
        <end position="34"/>
    </location>
</feature>
<evidence type="ECO:0000313" key="4">
    <source>
        <dbReference type="Proteomes" id="UP000054477"/>
    </source>
</evidence>
<accession>A0A0C9YH90</accession>